<dbReference type="AlphaFoldDB" id="A0A660E9K6"/>
<comment type="similarity">
    <text evidence="1 6">Belongs to the acylphosphatase family.</text>
</comment>
<dbReference type="RefSeq" id="WP_130852231.1">
    <property type="nucleotide sequence ID" value="NZ_UYIG01000152.1"/>
</dbReference>
<evidence type="ECO:0000256" key="4">
    <source>
        <dbReference type="ARBA" id="ARBA00047645"/>
    </source>
</evidence>
<organism evidence="8 9">
    <name type="scientific">Lactiplantibacillus mudanjiangensis</name>
    <dbReference type="NCBI Taxonomy" id="1296538"/>
    <lineage>
        <taxon>Bacteria</taxon>
        <taxon>Bacillati</taxon>
        <taxon>Bacillota</taxon>
        <taxon>Bacilli</taxon>
        <taxon>Lactobacillales</taxon>
        <taxon>Lactobacillaceae</taxon>
        <taxon>Lactiplantibacillus</taxon>
    </lineage>
</organism>
<reference evidence="8 9" key="1">
    <citation type="submission" date="2018-11" db="EMBL/GenBank/DDBJ databases">
        <authorList>
            <person name="Wuyts S."/>
        </authorList>
    </citation>
    <scope>NUCLEOTIDE SEQUENCE [LARGE SCALE GENOMIC DNA]</scope>
    <source>
        <strain evidence="8">Lactobacillus mudanjiangensis AMBF249</strain>
    </source>
</reference>
<dbReference type="Pfam" id="PF00708">
    <property type="entry name" value="Acylphosphatase"/>
    <property type="match status" value="1"/>
</dbReference>
<dbReference type="EC" id="3.6.1.7" evidence="2 5"/>
<dbReference type="PANTHER" id="PTHR47268">
    <property type="entry name" value="ACYLPHOSPHATASE"/>
    <property type="match status" value="1"/>
</dbReference>
<dbReference type="InterPro" id="IPR001792">
    <property type="entry name" value="Acylphosphatase-like_dom"/>
</dbReference>
<evidence type="ECO:0000256" key="1">
    <source>
        <dbReference type="ARBA" id="ARBA00005614"/>
    </source>
</evidence>
<keyword evidence="5" id="KW-0378">Hydrolase</keyword>
<dbReference type="SUPFAM" id="SSF54975">
    <property type="entry name" value="Acylphosphatase/BLUF domain-like"/>
    <property type="match status" value="1"/>
</dbReference>
<name>A0A660E9K6_9LACO</name>
<comment type="catalytic activity">
    <reaction evidence="4 5">
        <text>an acyl phosphate + H2O = a carboxylate + phosphate + H(+)</text>
        <dbReference type="Rhea" id="RHEA:14965"/>
        <dbReference type="ChEBI" id="CHEBI:15377"/>
        <dbReference type="ChEBI" id="CHEBI:15378"/>
        <dbReference type="ChEBI" id="CHEBI:29067"/>
        <dbReference type="ChEBI" id="CHEBI:43474"/>
        <dbReference type="ChEBI" id="CHEBI:59918"/>
        <dbReference type="EC" id="3.6.1.7"/>
    </reaction>
</comment>
<keyword evidence="9" id="KW-1185">Reference proteome</keyword>
<evidence type="ECO:0000256" key="3">
    <source>
        <dbReference type="ARBA" id="ARBA00015991"/>
    </source>
</evidence>
<dbReference type="PANTHER" id="PTHR47268:SF4">
    <property type="entry name" value="ACYLPHOSPHATASE"/>
    <property type="match status" value="1"/>
</dbReference>
<evidence type="ECO:0000313" key="8">
    <source>
        <dbReference type="EMBL" id="VDG29749.1"/>
    </source>
</evidence>
<dbReference type="OrthoDB" id="9808093at2"/>
<feature type="active site" evidence="5">
    <location>
        <position position="36"/>
    </location>
</feature>
<evidence type="ECO:0000259" key="7">
    <source>
        <dbReference type="PROSITE" id="PS51160"/>
    </source>
</evidence>
<evidence type="ECO:0000256" key="5">
    <source>
        <dbReference type="PROSITE-ProRule" id="PRU00520"/>
    </source>
</evidence>
<evidence type="ECO:0000256" key="6">
    <source>
        <dbReference type="RuleBase" id="RU004168"/>
    </source>
</evidence>
<feature type="active site" evidence="5">
    <location>
        <position position="18"/>
    </location>
</feature>
<proteinExistence type="inferred from homology"/>
<gene>
    <name evidence="8" type="ORF">MUDAN_MDHGFNIF_01286</name>
</gene>
<dbReference type="Proteomes" id="UP000289996">
    <property type="component" value="Unassembled WGS sequence"/>
</dbReference>
<feature type="domain" description="Acylphosphatase-like" evidence="7">
    <location>
        <begin position="3"/>
        <end position="90"/>
    </location>
</feature>
<dbReference type="Gene3D" id="3.30.70.100">
    <property type="match status" value="1"/>
</dbReference>
<dbReference type="GO" id="GO:0003998">
    <property type="term" value="F:acylphosphatase activity"/>
    <property type="evidence" value="ECO:0007669"/>
    <property type="project" value="UniProtKB-EC"/>
</dbReference>
<evidence type="ECO:0000256" key="2">
    <source>
        <dbReference type="ARBA" id="ARBA00012150"/>
    </source>
</evidence>
<protein>
    <recommendedName>
        <fullName evidence="3 5">acylphosphatase</fullName>
        <ecNumber evidence="2 5">3.6.1.7</ecNumber>
    </recommendedName>
</protein>
<dbReference type="EMBL" id="UYIG01000152">
    <property type="protein sequence ID" value="VDG29749.1"/>
    <property type="molecule type" value="Genomic_DNA"/>
</dbReference>
<sequence>MRAVTLQASGRVQGVGFRWATKVAADKCGVNGIVRNLMDGSVFIEAEGEDQRIAVFIDVIRQSPTDFGRVDHLIMHESEPQNYHNFRITN</sequence>
<dbReference type="InterPro" id="IPR036046">
    <property type="entry name" value="Acylphosphatase-like_dom_sf"/>
</dbReference>
<dbReference type="InterPro" id="IPR020456">
    <property type="entry name" value="Acylphosphatase"/>
</dbReference>
<accession>A0A660E9K6</accession>
<dbReference type="PROSITE" id="PS51160">
    <property type="entry name" value="ACYLPHOSPHATASE_3"/>
    <property type="match status" value="1"/>
</dbReference>
<evidence type="ECO:0000313" key="9">
    <source>
        <dbReference type="Proteomes" id="UP000289996"/>
    </source>
</evidence>